<reference evidence="2" key="1">
    <citation type="journal article" date="2019" name="Int. J. Syst. Evol. Microbiol.">
        <title>The Global Catalogue of Microorganisms (GCM) 10K type strain sequencing project: providing services to taxonomists for standard genome sequencing and annotation.</title>
        <authorList>
            <consortium name="The Broad Institute Genomics Platform"/>
            <consortium name="The Broad Institute Genome Sequencing Center for Infectious Disease"/>
            <person name="Wu L."/>
            <person name="Ma J."/>
        </authorList>
    </citation>
    <scope>NUCLEOTIDE SEQUENCE [LARGE SCALE GENOMIC DNA]</scope>
    <source>
        <strain evidence="2">CGMCC 4.7643</strain>
    </source>
</reference>
<proteinExistence type="predicted"/>
<dbReference type="Gene3D" id="3.40.10.10">
    <property type="entry name" value="DNA Methylphosphotriester Repair Domain"/>
    <property type="match status" value="1"/>
</dbReference>
<dbReference type="SUPFAM" id="SSF53822">
    <property type="entry name" value="Periplasmic binding protein-like I"/>
    <property type="match status" value="1"/>
</dbReference>
<accession>A0ABW5GUI7</accession>
<evidence type="ECO:0000313" key="2">
    <source>
        <dbReference type="Proteomes" id="UP001597419"/>
    </source>
</evidence>
<evidence type="ECO:0000313" key="1">
    <source>
        <dbReference type="EMBL" id="MFD2464610.1"/>
    </source>
</evidence>
<dbReference type="Proteomes" id="UP001597419">
    <property type="component" value="Unassembled WGS sequence"/>
</dbReference>
<keyword evidence="2" id="KW-1185">Reference proteome</keyword>
<protein>
    <recommendedName>
        <fullName evidence="3">Metal binding domain of Ada</fullName>
    </recommendedName>
</protein>
<dbReference type="InterPro" id="IPR028082">
    <property type="entry name" value="Peripla_BP_I"/>
</dbReference>
<dbReference type="EMBL" id="JBHUKU010000026">
    <property type="protein sequence ID" value="MFD2464610.1"/>
    <property type="molecule type" value="Genomic_DNA"/>
</dbReference>
<gene>
    <name evidence="1" type="ORF">ACFSYJ_38750</name>
</gene>
<evidence type="ECO:0008006" key="3">
    <source>
        <dbReference type="Google" id="ProtNLM"/>
    </source>
</evidence>
<name>A0ABW5GUI7_9PSEU</name>
<dbReference type="RefSeq" id="WP_345385819.1">
    <property type="nucleotide sequence ID" value="NZ_BAABHG010000001.1"/>
</dbReference>
<organism evidence="1 2">
    <name type="scientific">Amycolatopsis samaneae</name>
    <dbReference type="NCBI Taxonomy" id="664691"/>
    <lineage>
        <taxon>Bacteria</taxon>
        <taxon>Bacillati</taxon>
        <taxon>Actinomycetota</taxon>
        <taxon>Actinomycetes</taxon>
        <taxon>Pseudonocardiales</taxon>
        <taxon>Pseudonocardiaceae</taxon>
        <taxon>Amycolatopsis</taxon>
    </lineage>
</organism>
<comment type="caution">
    <text evidence="1">The sequence shown here is derived from an EMBL/GenBank/DDBJ whole genome shotgun (WGS) entry which is preliminary data.</text>
</comment>
<dbReference type="SUPFAM" id="SSF57884">
    <property type="entry name" value="Ada DNA repair protein, N-terminal domain (N-Ada 10)"/>
    <property type="match status" value="1"/>
</dbReference>
<dbReference type="Gene3D" id="3.40.50.2300">
    <property type="match status" value="1"/>
</dbReference>
<sequence length="266" mass="28179">MYELIGPDGCAYRSAVPGTLGGHRRGRLYGRLDCPSALRALARGHYVANRVFFPDEPTAIAAGYRPCAVCLPGPYARWKANRTGTPESLAAKPVLVPAEDVAEYGGAPPPVPHTAAELATIVGLLARLRPRISAVTVGHSRDEVSRSAAAAFAAVWRARGGTVLAVVGWPETAASWLRPANRLVAQDPDAWVFAAAPLGFAQLARRLRHSTAWDPARSVAFASLRDSRVPALAGGDVLHGLRGAGPDGGAWEVRHGWVVSRPLEAR</sequence>
<dbReference type="InterPro" id="IPR035451">
    <property type="entry name" value="Ada-like_dom_sf"/>
</dbReference>